<dbReference type="RefSeq" id="WP_289164565.1">
    <property type="nucleotide sequence ID" value="NZ_JASZZN010000011.1"/>
</dbReference>
<reference evidence="10 11" key="1">
    <citation type="submission" date="2023-06" db="EMBL/GenBank/DDBJ databases">
        <title>Roseiconus lacunae JC819 isolated from Gulf of Mannar region, Tamil Nadu.</title>
        <authorList>
            <person name="Pk S."/>
            <person name="Ch S."/>
            <person name="Ch V.R."/>
        </authorList>
    </citation>
    <scope>NUCLEOTIDE SEQUENCE [LARGE SCALE GENOMIC DNA]</scope>
    <source>
        <strain evidence="10 11">JC819</strain>
    </source>
</reference>
<feature type="binding site" evidence="7">
    <location>
        <begin position="66"/>
        <end position="68"/>
    </location>
    <ligand>
        <name>4-CDP-2-C-methyl-D-erythritol 2-phosphate</name>
        <dbReference type="ChEBI" id="CHEBI:57919"/>
    </ligand>
</feature>
<comment type="pathway">
    <text evidence="2 7">Isoprenoid biosynthesis; isopentenyl diphosphate biosynthesis via DXP pathway; isopentenyl diphosphate from 1-deoxy-D-xylulose 5-phosphate: step 4/6.</text>
</comment>
<comment type="subunit">
    <text evidence="7">Homotrimer.</text>
</comment>
<dbReference type="InterPro" id="IPR003526">
    <property type="entry name" value="MECDP_synthase"/>
</dbReference>
<dbReference type="SUPFAM" id="SSF69765">
    <property type="entry name" value="IpsF-like"/>
    <property type="match status" value="1"/>
</dbReference>
<feature type="binding site" evidence="7">
    <location>
        <position position="20"/>
    </location>
    <ligand>
        <name>a divalent metal cation</name>
        <dbReference type="ChEBI" id="CHEBI:60240"/>
    </ligand>
</feature>
<gene>
    <name evidence="7 10" type="primary">ispF</name>
    <name evidence="10" type="ORF">QTN89_16460</name>
</gene>
<keyword evidence="11" id="KW-1185">Reference proteome</keyword>
<feature type="binding site" evidence="7">
    <location>
        <position position="18"/>
    </location>
    <ligand>
        <name>a divalent metal cation</name>
        <dbReference type="ChEBI" id="CHEBI:60240"/>
    </ligand>
</feature>
<dbReference type="HAMAP" id="MF_00107">
    <property type="entry name" value="IspF"/>
    <property type="match status" value="1"/>
</dbReference>
<dbReference type="CDD" id="cd00554">
    <property type="entry name" value="MECDP_synthase"/>
    <property type="match status" value="1"/>
</dbReference>
<evidence type="ECO:0000256" key="2">
    <source>
        <dbReference type="ARBA" id="ARBA00004709"/>
    </source>
</evidence>
<organism evidence="10 11">
    <name type="scientific">Roseiconus lacunae</name>
    <dbReference type="NCBI Taxonomy" id="2605694"/>
    <lineage>
        <taxon>Bacteria</taxon>
        <taxon>Pseudomonadati</taxon>
        <taxon>Planctomycetota</taxon>
        <taxon>Planctomycetia</taxon>
        <taxon>Pirellulales</taxon>
        <taxon>Pirellulaceae</taxon>
        <taxon>Roseiconus</taxon>
    </lineage>
</organism>
<feature type="binding site" evidence="7">
    <location>
        <position position="52"/>
    </location>
    <ligand>
        <name>a divalent metal cation</name>
        <dbReference type="ChEBI" id="CHEBI:60240"/>
    </ligand>
</feature>
<evidence type="ECO:0000313" key="11">
    <source>
        <dbReference type="Proteomes" id="UP001239462"/>
    </source>
</evidence>
<feature type="domain" description="2-C-methyl-D-erythritol 2,4-cyclodiphosphate synthase" evidence="9">
    <location>
        <begin position="11"/>
        <end position="164"/>
    </location>
</feature>
<sequence length="168" mass="18108">MSSQEVSLPNIRIGLGYDSHRLEQGGPLRIGGVDIPAKVHAVGHSDADVLLHSITDALLGAICDSDIGRLFPDDQDVNKDRDSRDFLLEAFSRVRKRGYSVVNLDGVILAERPKMAPHIDTMRQTVAELLEMAPDRVSFKAKTGEGVGEIGTGQSIATRVVVLIAALP</sequence>
<evidence type="ECO:0000256" key="7">
    <source>
        <dbReference type="HAMAP-Rule" id="MF_00107"/>
    </source>
</evidence>
<evidence type="ECO:0000256" key="3">
    <source>
        <dbReference type="ARBA" id="ARBA00012579"/>
    </source>
</evidence>
<feature type="binding site" evidence="7">
    <location>
        <begin position="110"/>
        <end position="116"/>
    </location>
    <ligand>
        <name>4-CDP-2-C-methyl-D-erythritol 2-phosphate</name>
        <dbReference type="ChEBI" id="CHEBI:57919"/>
    </ligand>
</feature>
<protein>
    <recommendedName>
        <fullName evidence="3 7">2-C-methyl-D-erythritol 2,4-cyclodiphosphate synthase</fullName>
        <shortName evidence="7">MECDP-synthase</shortName>
        <shortName evidence="7">MECPP-synthase</shortName>
        <shortName evidence="7">MECPS</shortName>
        <ecNumber evidence="3 7">4.6.1.12</ecNumber>
    </recommendedName>
</protein>
<feature type="binding site" evidence="7">
    <location>
        <begin position="71"/>
        <end position="75"/>
    </location>
    <ligand>
        <name>4-CDP-2-C-methyl-D-erythritol 2-phosphate</name>
        <dbReference type="ChEBI" id="CHEBI:57919"/>
    </ligand>
</feature>
<dbReference type="Pfam" id="PF02542">
    <property type="entry name" value="YgbB"/>
    <property type="match status" value="1"/>
</dbReference>
<feature type="binding site" evidence="7">
    <location>
        <begin position="44"/>
        <end position="45"/>
    </location>
    <ligand>
        <name>4-CDP-2-C-methyl-D-erythritol 2-phosphate</name>
        <dbReference type="ChEBI" id="CHEBI:57919"/>
    </ligand>
</feature>
<comment type="caution">
    <text evidence="7">Lacks conserved residue(s) required for the propagation of feature annotation.</text>
</comment>
<feature type="site" description="Transition state stabilizer" evidence="7">
    <location>
        <position position="44"/>
    </location>
</feature>
<evidence type="ECO:0000256" key="8">
    <source>
        <dbReference type="RuleBase" id="RU004395"/>
    </source>
</evidence>
<dbReference type="PROSITE" id="PS01350">
    <property type="entry name" value="ISPF"/>
    <property type="match status" value="1"/>
</dbReference>
<comment type="similarity">
    <text evidence="7 8">Belongs to the IspF family.</text>
</comment>
<feature type="site" description="Transition state stabilizer" evidence="7">
    <location>
        <position position="143"/>
    </location>
</feature>
<keyword evidence="4 7" id="KW-0479">Metal-binding</keyword>
<dbReference type="InterPro" id="IPR036571">
    <property type="entry name" value="MECDP_synthase_sf"/>
</dbReference>
<comment type="function">
    <text evidence="7">Involved in the biosynthesis of isopentenyl diphosphate (IPP) and dimethylallyl diphosphate (DMAPP), two major building blocks of isoprenoid compounds. Catalyzes the conversion of 4-diphosphocytidyl-2-C-methyl-D-erythritol 2-phosphate (CDP-ME2P) to 2-C-methyl-D-erythritol 2,4-cyclodiphosphate (ME-CPP) with a corresponding release of cytidine 5-monophosphate (CMP).</text>
</comment>
<evidence type="ECO:0000256" key="4">
    <source>
        <dbReference type="ARBA" id="ARBA00022723"/>
    </source>
</evidence>
<evidence type="ECO:0000256" key="1">
    <source>
        <dbReference type="ARBA" id="ARBA00000200"/>
    </source>
</evidence>
<feature type="binding site" evidence="7">
    <location>
        <begin position="18"/>
        <end position="20"/>
    </location>
    <ligand>
        <name>4-CDP-2-C-methyl-D-erythritol 2-phosphate</name>
        <dbReference type="ChEBI" id="CHEBI:57919"/>
    </ligand>
</feature>
<dbReference type="PANTHER" id="PTHR43181">
    <property type="entry name" value="2-C-METHYL-D-ERYTHRITOL 2,4-CYCLODIPHOSPHATE SYNTHASE, CHLOROPLASTIC"/>
    <property type="match status" value="1"/>
</dbReference>
<evidence type="ECO:0000259" key="9">
    <source>
        <dbReference type="Pfam" id="PF02542"/>
    </source>
</evidence>
<accession>A0ABT7PKP9</accession>
<dbReference type="Proteomes" id="UP001239462">
    <property type="component" value="Unassembled WGS sequence"/>
</dbReference>
<evidence type="ECO:0000313" key="10">
    <source>
        <dbReference type="EMBL" id="MDM4017043.1"/>
    </source>
</evidence>
<dbReference type="Gene3D" id="3.30.1330.50">
    <property type="entry name" value="2-C-methyl-D-erythritol 2,4-cyclodiphosphate synthase"/>
    <property type="match status" value="1"/>
</dbReference>
<dbReference type="EMBL" id="JASZZN010000011">
    <property type="protein sequence ID" value="MDM4017043.1"/>
    <property type="molecule type" value="Genomic_DNA"/>
</dbReference>
<keyword evidence="6 7" id="KW-0456">Lyase</keyword>
<comment type="catalytic activity">
    <reaction evidence="1 7 8">
        <text>4-CDP-2-C-methyl-D-erythritol 2-phosphate = 2-C-methyl-D-erythritol 2,4-cyclic diphosphate + CMP</text>
        <dbReference type="Rhea" id="RHEA:23864"/>
        <dbReference type="ChEBI" id="CHEBI:57919"/>
        <dbReference type="ChEBI" id="CHEBI:58483"/>
        <dbReference type="ChEBI" id="CHEBI:60377"/>
        <dbReference type="EC" id="4.6.1.12"/>
    </reaction>
</comment>
<evidence type="ECO:0000256" key="6">
    <source>
        <dbReference type="ARBA" id="ARBA00023239"/>
    </source>
</evidence>
<evidence type="ECO:0000256" key="5">
    <source>
        <dbReference type="ARBA" id="ARBA00023229"/>
    </source>
</evidence>
<dbReference type="GO" id="GO:0008685">
    <property type="term" value="F:2-C-methyl-D-erythritol 2,4-cyclodiphosphate synthase activity"/>
    <property type="evidence" value="ECO:0007669"/>
    <property type="project" value="UniProtKB-EC"/>
</dbReference>
<dbReference type="EC" id="4.6.1.12" evidence="3 7"/>
<comment type="cofactor">
    <cofactor evidence="7">
        <name>a divalent metal cation</name>
        <dbReference type="ChEBI" id="CHEBI:60240"/>
    </cofactor>
    <text evidence="7">Binds 1 divalent metal cation per subunit.</text>
</comment>
<name>A0ABT7PKP9_9BACT</name>
<proteinExistence type="inferred from homology"/>
<dbReference type="PANTHER" id="PTHR43181:SF1">
    <property type="entry name" value="2-C-METHYL-D-ERYTHRITOL 2,4-CYCLODIPHOSPHATE SYNTHASE, CHLOROPLASTIC"/>
    <property type="match status" value="1"/>
</dbReference>
<dbReference type="NCBIfam" id="TIGR00151">
    <property type="entry name" value="ispF"/>
    <property type="match status" value="1"/>
</dbReference>
<comment type="caution">
    <text evidence="10">The sequence shown here is derived from an EMBL/GenBank/DDBJ whole genome shotgun (WGS) entry which is preliminary data.</text>
</comment>
<keyword evidence="5 7" id="KW-0414">Isoprene biosynthesis</keyword>
<dbReference type="InterPro" id="IPR020555">
    <property type="entry name" value="MECDP_synthase_CS"/>
</dbReference>